<evidence type="ECO:0000313" key="2">
    <source>
        <dbReference type="Proteomes" id="UP000185151"/>
    </source>
</evidence>
<protein>
    <submittedName>
        <fullName evidence="1">Uncharacterized protein</fullName>
    </submittedName>
</protein>
<dbReference type="Proteomes" id="UP000185151">
    <property type="component" value="Unassembled WGS sequence"/>
</dbReference>
<sequence length="49" mass="5636">MFQDKTSATELSNRMPKINRVLDEAVSFVQDWCTAEELEQFQLAVGEVM</sequence>
<proteinExistence type="predicted"/>
<dbReference type="EMBL" id="FSRU01000001">
    <property type="protein sequence ID" value="SIN97778.1"/>
    <property type="molecule type" value="Genomic_DNA"/>
</dbReference>
<reference evidence="1 2" key="1">
    <citation type="submission" date="2016-11" db="EMBL/GenBank/DDBJ databases">
        <authorList>
            <person name="Jaros S."/>
            <person name="Januszkiewicz K."/>
            <person name="Wedrychowicz H."/>
        </authorList>
    </citation>
    <scope>NUCLEOTIDE SEQUENCE [LARGE SCALE GENOMIC DNA]</scope>
    <source>
        <strain evidence="1 2">GAS95</strain>
    </source>
</reference>
<keyword evidence="2" id="KW-1185">Reference proteome</keyword>
<dbReference type="AlphaFoldDB" id="A0A1N6FRA8"/>
<gene>
    <name evidence="1" type="ORF">SAMN05444165_0345</name>
</gene>
<organism evidence="1 2">
    <name type="scientific">Paraburkholderia phenazinium</name>
    <dbReference type="NCBI Taxonomy" id="60549"/>
    <lineage>
        <taxon>Bacteria</taxon>
        <taxon>Pseudomonadati</taxon>
        <taxon>Pseudomonadota</taxon>
        <taxon>Betaproteobacteria</taxon>
        <taxon>Burkholderiales</taxon>
        <taxon>Burkholderiaceae</taxon>
        <taxon>Paraburkholderia</taxon>
    </lineage>
</organism>
<evidence type="ECO:0000313" key="1">
    <source>
        <dbReference type="EMBL" id="SIN97778.1"/>
    </source>
</evidence>
<accession>A0A1N6FRA8</accession>
<dbReference type="RefSeq" id="WP_253189981.1">
    <property type="nucleotide sequence ID" value="NZ_FSRU01000001.1"/>
</dbReference>
<name>A0A1N6FRA8_9BURK</name>